<dbReference type="GO" id="GO:0015165">
    <property type="term" value="F:pyrimidine nucleotide-sugar transmembrane transporter activity"/>
    <property type="evidence" value="ECO:0007669"/>
    <property type="project" value="InterPro"/>
</dbReference>
<keyword evidence="7" id="KW-0732">Signal</keyword>
<reference evidence="8 9" key="1">
    <citation type="submission" date="2015-10" db="EMBL/GenBank/DDBJ databases">
        <title>Full genome of DAOMC 229536 Phialocephala scopiformis, a fungal endophyte of spruce producing the potent anti-insectan compound rugulosin.</title>
        <authorList>
            <consortium name="DOE Joint Genome Institute"/>
            <person name="Walker A.K."/>
            <person name="Frasz S.L."/>
            <person name="Seifert K.A."/>
            <person name="Miller J.D."/>
            <person name="Mondo S.J."/>
            <person name="Labutti K."/>
            <person name="Lipzen A."/>
            <person name="Dockter R."/>
            <person name="Kennedy M."/>
            <person name="Grigoriev I.V."/>
            <person name="Spatafora J.W."/>
        </authorList>
    </citation>
    <scope>NUCLEOTIDE SEQUENCE [LARGE SCALE GENOMIC DNA]</scope>
    <source>
        <strain evidence="8 9">CBS 120377</strain>
    </source>
</reference>
<feature type="region of interest" description="Disordered" evidence="5">
    <location>
        <begin position="88"/>
        <end position="107"/>
    </location>
</feature>
<dbReference type="AlphaFoldDB" id="A0A194XL77"/>
<protein>
    <submittedName>
        <fullName evidence="8">Integral membrane protein-like protein</fullName>
    </submittedName>
</protein>
<keyword evidence="3 6" id="KW-1133">Transmembrane helix</keyword>
<evidence type="ECO:0000256" key="1">
    <source>
        <dbReference type="ARBA" id="ARBA00004141"/>
    </source>
</evidence>
<evidence type="ECO:0000256" key="4">
    <source>
        <dbReference type="ARBA" id="ARBA00023136"/>
    </source>
</evidence>
<dbReference type="PANTHER" id="PTHR13146:SF0">
    <property type="entry name" value="SOLUTE CARRIER FAMILY 35 MEMBER F6"/>
    <property type="match status" value="1"/>
</dbReference>
<dbReference type="InterPro" id="IPR037185">
    <property type="entry name" value="EmrE-like"/>
</dbReference>
<dbReference type="KEGG" id="psco:LY89DRAFT_681623"/>
<name>A0A194XL77_MOLSC</name>
<feature type="transmembrane region" description="Helical" evidence="6">
    <location>
        <begin position="51"/>
        <end position="74"/>
    </location>
</feature>
<evidence type="ECO:0000256" key="3">
    <source>
        <dbReference type="ARBA" id="ARBA00022989"/>
    </source>
</evidence>
<dbReference type="Pfam" id="PF04142">
    <property type="entry name" value="Nuc_sug_transp"/>
    <property type="match status" value="1"/>
</dbReference>
<sequence length="426" mass="47283">MTSKAVIPLLVSLMLLTGVCNTLLTKYQDNICVRDCDDPNPKNRKLFEQPVIQTVQMFIGEMGSWLFIGGFWLYKKYISKSSPAEENGYEPVSTGENGGDNHDTASIHSTTPINPAAKVMSAPEDRLPLKGWKVTMLGLPAVCDICGTTLMNVGLLFVVPSIYQMTRGALVLFVGLFSVIFLRRTLHLYQWFALVTVVLGVAIVGLAGAIYKDDKAAPTAMLMVRKAITLVAREARTPEAVRAIIGVFLIAGAQIFTASQFVLEEYILEKYALEPLKVVGWEGLFGFWVTVAGWVIMFLAVGRTEAGRFGYFDIVEGWREVTQYKSIGVSSILIMISIGGFNFFGLSVTRSVSATARSTIDTCRTLFIWIVSLFLGWESFKWLQVLGFALLVYGTFLFNGLVRPPLKRCIVRDPEELLPEEPIEHM</sequence>
<evidence type="ECO:0000313" key="8">
    <source>
        <dbReference type="EMBL" id="KUJ20990.1"/>
    </source>
</evidence>
<dbReference type="PANTHER" id="PTHR13146">
    <property type="match status" value="1"/>
</dbReference>
<dbReference type="GeneID" id="28824063"/>
<evidence type="ECO:0000313" key="9">
    <source>
        <dbReference type="Proteomes" id="UP000070700"/>
    </source>
</evidence>
<feature type="transmembrane region" description="Helical" evidence="6">
    <location>
        <begin position="383"/>
        <end position="402"/>
    </location>
</feature>
<dbReference type="EMBL" id="KQ947408">
    <property type="protein sequence ID" value="KUJ20990.1"/>
    <property type="molecule type" value="Genomic_DNA"/>
</dbReference>
<dbReference type="PIRSF" id="PIRSF036436">
    <property type="entry name" value="UCP036436"/>
    <property type="match status" value="1"/>
</dbReference>
<dbReference type="InterPro" id="IPR012404">
    <property type="entry name" value="UCP036436"/>
</dbReference>
<accession>A0A194XL77</accession>
<evidence type="ECO:0000256" key="7">
    <source>
        <dbReference type="SAM" id="SignalP"/>
    </source>
</evidence>
<dbReference type="GO" id="GO:0000139">
    <property type="term" value="C:Golgi membrane"/>
    <property type="evidence" value="ECO:0007669"/>
    <property type="project" value="InterPro"/>
</dbReference>
<dbReference type="RefSeq" id="XP_018075345.1">
    <property type="nucleotide sequence ID" value="XM_018214337.1"/>
</dbReference>
<organism evidence="8 9">
    <name type="scientific">Mollisia scopiformis</name>
    <name type="common">Conifer needle endophyte fungus</name>
    <name type="synonym">Phialocephala scopiformis</name>
    <dbReference type="NCBI Taxonomy" id="149040"/>
    <lineage>
        <taxon>Eukaryota</taxon>
        <taxon>Fungi</taxon>
        <taxon>Dikarya</taxon>
        <taxon>Ascomycota</taxon>
        <taxon>Pezizomycotina</taxon>
        <taxon>Leotiomycetes</taxon>
        <taxon>Helotiales</taxon>
        <taxon>Mollisiaceae</taxon>
        <taxon>Mollisia</taxon>
    </lineage>
</organism>
<keyword evidence="2 6" id="KW-0812">Transmembrane</keyword>
<dbReference type="Proteomes" id="UP000070700">
    <property type="component" value="Unassembled WGS sequence"/>
</dbReference>
<gene>
    <name evidence="8" type="ORF">LY89DRAFT_681623</name>
</gene>
<feature type="signal peptide" evidence="7">
    <location>
        <begin position="1"/>
        <end position="22"/>
    </location>
</feature>
<feature type="transmembrane region" description="Helical" evidence="6">
    <location>
        <begin position="189"/>
        <end position="211"/>
    </location>
</feature>
<keyword evidence="9" id="KW-1185">Reference proteome</keyword>
<feature type="transmembrane region" description="Helical" evidence="6">
    <location>
        <begin position="327"/>
        <end position="346"/>
    </location>
</feature>
<feature type="transmembrane region" description="Helical" evidence="6">
    <location>
        <begin position="136"/>
        <end position="159"/>
    </location>
</feature>
<dbReference type="STRING" id="149040.A0A194XL77"/>
<dbReference type="SUPFAM" id="SSF103481">
    <property type="entry name" value="Multidrug resistance efflux transporter EmrE"/>
    <property type="match status" value="1"/>
</dbReference>
<feature type="transmembrane region" description="Helical" evidence="6">
    <location>
        <begin position="284"/>
        <end position="302"/>
    </location>
</feature>
<keyword evidence="4 6" id="KW-0472">Membrane</keyword>
<feature type="transmembrane region" description="Helical" evidence="6">
    <location>
        <begin position="165"/>
        <end position="182"/>
    </location>
</feature>
<proteinExistence type="predicted"/>
<evidence type="ECO:0000256" key="5">
    <source>
        <dbReference type="SAM" id="MobiDB-lite"/>
    </source>
</evidence>
<dbReference type="InParanoid" id="A0A194XL77"/>
<feature type="transmembrane region" description="Helical" evidence="6">
    <location>
        <begin position="240"/>
        <end position="263"/>
    </location>
</feature>
<evidence type="ECO:0000256" key="6">
    <source>
        <dbReference type="SAM" id="Phobius"/>
    </source>
</evidence>
<dbReference type="OrthoDB" id="29773at2759"/>
<dbReference type="InterPro" id="IPR007271">
    <property type="entry name" value="Nuc_sug_transpt"/>
</dbReference>
<comment type="subcellular location">
    <subcellularLocation>
        <location evidence="1">Membrane</location>
        <topology evidence="1">Multi-pass membrane protein</topology>
    </subcellularLocation>
</comment>
<feature type="chain" id="PRO_5008268443" evidence="7">
    <location>
        <begin position="23"/>
        <end position="426"/>
    </location>
</feature>
<evidence type="ECO:0000256" key="2">
    <source>
        <dbReference type="ARBA" id="ARBA00022692"/>
    </source>
</evidence>